<evidence type="ECO:0000313" key="12">
    <source>
        <dbReference type="Proteomes" id="UP000651475"/>
    </source>
</evidence>
<dbReference type="EMBL" id="JACOOJ010000004">
    <property type="protein sequence ID" value="MBC5631891.1"/>
    <property type="molecule type" value="Genomic_DNA"/>
</dbReference>
<evidence type="ECO:0000256" key="4">
    <source>
        <dbReference type="ARBA" id="ARBA00022475"/>
    </source>
</evidence>
<evidence type="ECO:0000256" key="1">
    <source>
        <dbReference type="ARBA" id="ARBA00004383"/>
    </source>
</evidence>
<organism evidence="11 12">
    <name type="scientific">Parabacteroides hominis</name>
    <dbReference type="NCBI Taxonomy" id="2763057"/>
    <lineage>
        <taxon>Bacteria</taxon>
        <taxon>Pseudomonadati</taxon>
        <taxon>Bacteroidota</taxon>
        <taxon>Bacteroidia</taxon>
        <taxon>Bacteroidales</taxon>
        <taxon>Tannerellaceae</taxon>
        <taxon>Parabacteroides</taxon>
    </lineage>
</organism>
<accession>A0ABR7DKD0</accession>
<gene>
    <name evidence="11" type="ORF">H8S65_03750</name>
</gene>
<keyword evidence="8" id="KW-1133">Transmembrane helix</keyword>
<keyword evidence="6" id="KW-0812">Transmembrane</keyword>
<dbReference type="SUPFAM" id="SSF74653">
    <property type="entry name" value="TolA/TonB C-terminal domain"/>
    <property type="match status" value="1"/>
</dbReference>
<protein>
    <submittedName>
        <fullName evidence="11">Energy transducer TonB</fullName>
    </submittedName>
</protein>
<sequence length="133" mass="15294">MFAQKGDTEGDDKVYLRVDHMPYYLYGGSEENYAKDVEAIMKFISDNIRYPKDAWKIEKQGKVICRFVVEKDGRLSDIHILEGDSLYPSLDKEAIRVISSFPKWHPGTMGKKAVRTGFSLPVIFRMRGAKVQE</sequence>
<evidence type="ECO:0000256" key="6">
    <source>
        <dbReference type="ARBA" id="ARBA00022692"/>
    </source>
</evidence>
<name>A0ABR7DKD0_9BACT</name>
<dbReference type="Gene3D" id="3.30.1150.10">
    <property type="match status" value="1"/>
</dbReference>
<reference evidence="11 12" key="1">
    <citation type="submission" date="2020-08" db="EMBL/GenBank/DDBJ databases">
        <title>Genome public.</title>
        <authorList>
            <person name="Liu C."/>
            <person name="Sun Q."/>
        </authorList>
    </citation>
    <scope>NUCLEOTIDE SEQUENCE [LARGE SCALE GENOMIC DNA]</scope>
    <source>
        <strain evidence="11 12">NSJ-79</strain>
    </source>
</reference>
<keyword evidence="5" id="KW-0997">Cell inner membrane</keyword>
<comment type="similarity">
    <text evidence="2">Belongs to the TonB family.</text>
</comment>
<comment type="caution">
    <text evidence="11">The sequence shown here is derived from an EMBL/GenBank/DDBJ whole genome shotgun (WGS) entry which is preliminary data.</text>
</comment>
<evidence type="ECO:0000313" key="11">
    <source>
        <dbReference type="EMBL" id="MBC5631891.1"/>
    </source>
</evidence>
<dbReference type="Proteomes" id="UP000651475">
    <property type="component" value="Unassembled WGS sequence"/>
</dbReference>
<dbReference type="InterPro" id="IPR037682">
    <property type="entry name" value="TonB_C"/>
</dbReference>
<dbReference type="NCBIfam" id="TIGR01352">
    <property type="entry name" value="tonB_Cterm"/>
    <property type="match status" value="1"/>
</dbReference>
<evidence type="ECO:0000256" key="9">
    <source>
        <dbReference type="ARBA" id="ARBA00023136"/>
    </source>
</evidence>
<dbReference type="InterPro" id="IPR006260">
    <property type="entry name" value="TonB/TolA_C"/>
</dbReference>
<keyword evidence="9" id="KW-0472">Membrane</keyword>
<dbReference type="PANTHER" id="PTHR33446">
    <property type="entry name" value="PROTEIN TONB-RELATED"/>
    <property type="match status" value="1"/>
</dbReference>
<feature type="domain" description="TonB C-terminal" evidence="10">
    <location>
        <begin position="35"/>
        <end position="133"/>
    </location>
</feature>
<evidence type="ECO:0000256" key="3">
    <source>
        <dbReference type="ARBA" id="ARBA00022448"/>
    </source>
</evidence>
<evidence type="ECO:0000256" key="8">
    <source>
        <dbReference type="ARBA" id="ARBA00022989"/>
    </source>
</evidence>
<keyword evidence="12" id="KW-1185">Reference proteome</keyword>
<keyword evidence="4" id="KW-1003">Cell membrane</keyword>
<evidence type="ECO:0000259" key="10">
    <source>
        <dbReference type="PROSITE" id="PS52015"/>
    </source>
</evidence>
<dbReference type="Pfam" id="PF03544">
    <property type="entry name" value="TonB_C"/>
    <property type="match status" value="1"/>
</dbReference>
<comment type="subcellular location">
    <subcellularLocation>
        <location evidence="1">Cell inner membrane</location>
        <topology evidence="1">Single-pass membrane protein</topology>
        <orientation evidence="1">Periplasmic side</orientation>
    </subcellularLocation>
</comment>
<proteinExistence type="inferred from homology"/>
<evidence type="ECO:0000256" key="7">
    <source>
        <dbReference type="ARBA" id="ARBA00022927"/>
    </source>
</evidence>
<keyword evidence="3" id="KW-0813">Transport</keyword>
<dbReference type="RefSeq" id="WP_186928609.1">
    <property type="nucleotide sequence ID" value="NZ_JACOOJ010000004.1"/>
</dbReference>
<dbReference type="PANTHER" id="PTHR33446:SF2">
    <property type="entry name" value="PROTEIN TONB"/>
    <property type="match status" value="1"/>
</dbReference>
<evidence type="ECO:0000256" key="2">
    <source>
        <dbReference type="ARBA" id="ARBA00006555"/>
    </source>
</evidence>
<keyword evidence="7" id="KW-0653">Protein transport</keyword>
<dbReference type="InterPro" id="IPR051045">
    <property type="entry name" value="TonB-dependent_transducer"/>
</dbReference>
<evidence type="ECO:0000256" key="5">
    <source>
        <dbReference type="ARBA" id="ARBA00022519"/>
    </source>
</evidence>
<dbReference type="PROSITE" id="PS52015">
    <property type="entry name" value="TONB_CTD"/>
    <property type="match status" value="1"/>
</dbReference>